<evidence type="ECO:0000313" key="1">
    <source>
        <dbReference type="EMBL" id="QDZ06881.1"/>
    </source>
</evidence>
<dbReference type="KEGG" id="spai:FPZ24_04805"/>
<dbReference type="Proteomes" id="UP000315673">
    <property type="component" value="Chromosome"/>
</dbReference>
<dbReference type="Gene3D" id="1.10.150.280">
    <property type="entry name" value="AF1531-like domain"/>
    <property type="match status" value="1"/>
</dbReference>
<protein>
    <submittedName>
        <fullName evidence="1">Helix-hairpin-helix domain-containing protein</fullName>
    </submittedName>
</protein>
<dbReference type="RefSeq" id="WP_146569965.1">
    <property type="nucleotide sequence ID" value="NZ_CP042306.1"/>
</dbReference>
<evidence type="ECO:0000313" key="2">
    <source>
        <dbReference type="Proteomes" id="UP000315673"/>
    </source>
</evidence>
<accession>A0A5B8LFL7</accession>
<proteinExistence type="predicted"/>
<name>A0A5B8LFL7_9SPHN</name>
<dbReference type="AlphaFoldDB" id="A0A5B8LFL7"/>
<dbReference type="SUPFAM" id="SSF47781">
    <property type="entry name" value="RuvA domain 2-like"/>
    <property type="match status" value="1"/>
</dbReference>
<dbReference type="EMBL" id="CP042306">
    <property type="protein sequence ID" value="QDZ06881.1"/>
    <property type="molecule type" value="Genomic_DNA"/>
</dbReference>
<gene>
    <name evidence="1" type="ORF">FPZ24_04805</name>
</gene>
<sequence length="61" mass="6888">MLDLNKATAEQLDSIDLLKGHGFEIVRYRAERGRFDEVRQLEEVPGLAGKWEGAESKVTVD</sequence>
<dbReference type="Pfam" id="PF12836">
    <property type="entry name" value="HHH_3"/>
    <property type="match status" value="1"/>
</dbReference>
<dbReference type="OrthoDB" id="7510573at2"/>
<dbReference type="InterPro" id="IPR010994">
    <property type="entry name" value="RuvA_2-like"/>
</dbReference>
<keyword evidence="2" id="KW-1185">Reference proteome</keyword>
<reference evidence="1 2" key="1">
    <citation type="submission" date="2019-07" db="EMBL/GenBank/DDBJ databases">
        <title>Full genome sequence of Sphingomonas sp. 4R-6-7(HKS19).</title>
        <authorList>
            <person name="Im W.-T."/>
        </authorList>
    </citation>
    <scope>NUCLEOTIDE SEQUENCE [LARGE SCALE GENOMIC DNA]</scope>
    <source>
        <strain evidence="1 2">HKS19</strain>
    </source>
</reference>
<organism evidence="1 2">
    <name type="scientific">Sphingomonas panacisoli</name>
    <dbReference type="NCBI Taxonomy" id="1813879"/>
    <lineage>
        <taxon>Bacteria</taxon>
        <taxon>Pseudomonadati</taxon>
        <taxon>Pseudomonadota</taxon>
        <taxon>Alphaproteobacteria</taxon>
        <taxon>Sphingomonadales</taxon>
        <taxon>Sphingomonadaceae</taxon>
        <taxon>Sphingomonas</taxon>
    </lineage>
</organism>